<dbReference type="EMBL" id="BAABFO010000021">
    <property type="protein sequence ID" value="GAA4339030.1"/>
    <property type="molecule type" value="Genomic_DNA"/>
</dbReference>
<protein>
    <submittedName>
        <fullName evidence="3">SMP-30/gluconolactonase/LRE family protein</fullName>
    </submittedName>
</protein>
<evidence type="ECO:0000256" key="1">
    <source>
        <dbReference type="ARBA" id="ARBA00008853"/>
    </source>
</evidence>
<evidence type="ECO:0000259" key="2">
    <source>
        <dbReference type="Pfam" id="PF08450"/>
    </source>
</evidence>
<dbReference type="PRINTS" id="PR01790">
    <property type="entry name" value="SMP30FAMILY"/>
</dbReference>
<comment type="caution">
    <text evidence="3">The sequence shown here is derived from an EMBL/GenBank/DDBJ whole genome shotgun (WGS) entry which is preliminary data.</text>
</comment>
<dbReference type="Gene3D" id="2.120.10.30">
    <property type="entry name" value="TolB, C-terminal domain"/>
    <property type="match status" value="1"/>
</dbReference>
<dbReference type="RefSeq" id="WP_345251339.1">
    <property type="nucleotide sequence ID" value="NZ_BAABFO010000021.1"/>
</dbReference>
<comment type="similarity">
    <text evidence="1">Belongs to the SMP-30/CGR1 family.</text>
</comment>
<evidence type="ECO:0000313" key="3">
    <source>
        <dbReference type="EMBL" id="GAA4339030.1"/>
    </source>
</evidence>
<dbReference type="InterPro" id="IPR013658">
    <property type="entry name" value="SGL"/>
</dbReference>
<dbReference type="SUPFAM" id="SSF63829">
    <property type="entry name" value="Calcium-dependent phosphotriesterase"/>
    <property type="match status" value="1"/>
</dbReference>
<proteinExistence type="inferred from homology"/>
<dbReference type="Proteomes" id="UP001501671">
    <property type="component" value="Unassembled WGS sequence"/>
</dbReference>
<evidence type="ECO:0000313" key="4">
    <source>
        <dbReference type="Proteomes" id="UP001501671"/>
    </source>
</evidence>
<organism evidence="3 4">
    <name type="scientific">Pigmentiphaga soli</name>
    <dbReference type="NCBI Taxonomy" id="1007095"/>
    <lineage>
        <taxon>Bacteria</taxon>
        <taxon>Pseudomonadati</taxon>
        <taxon>Pseudomonadota</taxon>
        <taxon>Betaproteobacteria</taxon>
        <taxon>Burkholderiales</taxon>
        <taxon>Alcaligenaceae</taxon>
        <taxon>Pigmentiphaga</taxon>
    </lineage>
</organism>
<dbReference type="InterPro" id="IPR005511">
    <property type="entry name" value="SMP-30"/>
</dbReference>
<gene>
    <name evidence="3" type="ORF">GCM10023144_36770</name>
</gene>
<feature type="domain" description="SMP-30/Gluconolactonase/LRE-like region" evidence="2">
    <location>
        <begin position="13"/>
        <end position="255"/>
    </location>
</feature>
<reference evidence="4" key="1">
    <citation type="journal article" date="2019" name="Int. J. Syst. Evol. Microbiol.">
        <title>The Global Catalogue of Microorganisms (GCM) 10K type strain sequencing project: providing services to taxonomists for standard genome sequencing and annotation.</title>
        <authorList>
            <consortium name="The Broad Institute Genomics Platform"/>
            <consortium name="The Broad Institute Genome Sequencing Center for Infectious Disease"/>
            <person name="Wu L."/>
            <person name="Ma J."/>
        </authorList>
    </citation>
    <scope>NUCLEOTIDE SEQUENCE [LARGE SCALE GENOMIC DNA]</scope>
    <source>
        <strain evidence="4">JCM 17666</strain>
    </source>
</reference>
<dbReference type="PANTHER" id="PTHR10907">
    <property type="entry name" value="REGUCALCIN"/>
    <property type="match status" value="1"/>
</dbReference>
<sequence>MTLQHYSEPVAVLGEGPVWDAQGGHIWWVDCDQKKLFHRDPGPGAEAGILPLPHYPSAYAFRRGGGMLMAYRNGLAMLDPATGKSDPFEATGLDFSRERFNDGICDRAGRFWIGTMDPRMKERNGSLYRIDPDLAVTRMASGLVVSNGISFSPDDRTMYHHDSRSKVVFAYDFDIDKGDIRNQRVFIDFTGRPGNPDGGTTDAEGNLWIAEIGAGRVVQFDPRGRQIRAIELPVTRPSSVMFGGKDLSTLFITSMRHGLKPEELAQQPLAGCLFHTRVDVPGMEEPQFAG</sequence>
<dbReference type="InterPro" id="IPR011042">
    <property type="entry name" value="6-blade_b-propeller_TolB-like"/>
</dbReference>
<keyword evidence="4" id="KW-1185">Reference proteome</keyword>
<accession>A0ABP8HGH0</accession>
<name>A0ABP8HGH0_9BURK</name>
<dbReference type="Pfam" id="PF08450">
    <property type="entry name" value="SGL"/>
    <property type="match status" value="1"/>
</dbReference>
<dbReference type="PANTHER" id="PTHR10907:SF47">
    <property type="entry name" value="REGUCALCIN"/>
    <property type="match status" value="1"/>
</dbReference>